<comment type="similarity">
    <text evidence="6">Belongs to the aldolase class II family. MtnB subfamily.</text>
</comment>
<dbReference type="Gene3D" id="3.40.225.10">
    <property type="entry name" value="Class II aldolase/adducin N-terminal domain"/>
    <property type="match status" value="1"/>
</dbReference>
<comment type="catalytic activity">
    <reaction evidence="6">
        <text>5-(methylsulfanyl)-D-ribulose 1-phosphate = 5-methylsulfanyl-2,3-dioxopentyl phosphate + H2O</text>
        <dbReference type="Rhea" id="RHEA:15549"/>
        <dbReference type="ChEBI" id="CHEBI:15377"/>
        <dbReference type="ChEBI" id="CHEBI:58548"/>
        <dbReference type="ChEBI" id="CHEBI:58828"/>
        <dbReference type="EC" id="4.2.1.109"/>
    </reaction>
</comment>
<organism evidence="8 9">
    <name type="scientific">Leptospira hartskeerlii</name>
    <dbReference type="NCBI Taxonomy" id="2023177"/>
    <lineage>
        <taxon>Bacteria</taxon>
        <taxon>Pseudomonadati</taxon>
        <taxon>Spirochaetota</taxon>
        <taxon>Spirochaetia</taxon>
        <taxon>Leptospirales</taxon>
        <taxon>Leptospiraceae</taxon>
        <taxon>Leptospira</taxon>
    </lineage>
</organism>
<evidence type="ECO:0000256" key="2">
    <source>
        <dbReference type="ARBA" id="ARBA00022723"/>
    </source>
</evidence>
<keyword evidence="2 6" id="KW-0479">Metal-binding</keyword>
<evidence type="ECO:0000256" key="6">
    <source>
        <dbReference type="HAMAP-Rule" id="MF_01677"/>
    </source>
</evidence>
<sequence length="211" mass="23652">MSQKKILTRLAESGVLYHSKGWMPGTAGNLSIKDEKDPNVFWVSGSGLDKNKLTRKDFLPVEIESGKVLEGWKGREGLKPSAETSIHRAVYKAFPEMGCSLHVHTPESNLIEIGVSKENPIEDLPLLPLEIIKAFGIWDENPNVSVPVLYNYPKVQDISDHLEQHLVQAKPRVPFCIIEKHGITVWGKDLVQANRHLEAADFLLKVRAMSK</sequence>
<name>A0A2M9XAB1_9LEPT</name>
<feature type="binding site" evidence="6">
    <location>
        <position position="102"/>
    </location>
    <ligand>
        <name>Zn(2+)</name>
        <dbReference type="ChEBI" id="CHEBI:29105"/>
    </ligand>
</feature>
<protein>
    <recommendedName>
        <fullName evidence="6">Methylthioribulose-1-phosphate dehydratase</fullName>
        <shortName evidence="6">MTRu-1-P dehydratase</shortName>
        <ecNumber evidence="6">4.2.1.109</ecNumber>
    </recommendedName>
</protein>
<dbReference type="UniPathway" id="UPA00904">
    <property type="reaction ID" value="UER00875"/>
</dbReference>
<accession>A0A2M9XAB1</accession>
<dbReference type="Proteomes" id="UP000232196">
    <property type="component" value="Unassembled WGS sequence"/>
</dbReference>
<gene>
    <name evidence="6 8" type="primary">mtnB</name>
    <name evidence="8" type="ORF">CH357_13670</name>
</gene>
<keyword evidence="5 6" id="KW-0456">Lyase</keyword>
<comment type="function">
    <text evidence="6">Catalyzes the dehydration of methylthioribulose-1-phosphate (MTRu-1-P) into 2,3-diketo-5-methylthiopentyl-1-phosphate (DK-MTP-1-P).</text>
</comment>
<dbReference type="GO" id="GO:0008270">
    <property type="term" value="F:zinc ion binding"/>
    <property type="evidence" value="ECO:0007669"/>
    <property type="project" value="UniProtKB-UniRule"/>
</dbReference>
<comment type="pathway">
    <text evidence="6">Amino-acid biosynthesis; L-methionine biosynthesis via salvage pathway; L-methionine from S-methyl-5-thio-alpha-D-ribose 1-phosphate: step 2/6.</text>
</comment>
<comment type="cofactor">
    <cofactor evidence="6">
        <name>Zn(2+)</name>
        <dbReference type="ChEBI" id="CHEBI:29105"/>
    </cofactor>
    <text evidence="6">Binds 1 zinc ion per subunit.</text>
</comment>
<dbReference type="Pfam" id="PF00596">
    <property type="entry name" value="Aldolase_II"/>
    <property type="match status" value="1"/>
</dbReference>
<comment type="caution">
    <text evidence="8">The sequence shown here is derived from an EMBL/GenBank/DDBJ whole genome shotgun (WGS) entry which is preliminary data.</text>
</comment>
<dbReference type="HAMAP" id="MF_01677">
    <property type="entry name" value="Salvage_MtnB"/>
    <property type="match status" value="1"/>
</dbReference>
<feature type="binding site" evidence="6">
    <location>
        <position position="104"/>
    </location>
    <ligand>
        <name>Zn(2+)</name>
        <dbReference type="ChEBI" id="CHEBI:29105"/>
    </ligand>
</feature>
<evidence type="ECO:0000256" key="5">
    <source>
        <dbReference type="ARBA" id="ARBA00023239"/>
    </source>
</evidence>
<dbReference type="AlphaFoldDB" id="A0A2M9XAB1"/>
<keyword evidence="3 6" id="KW-0862">Zinc</keyword>
<feature type="domain" description="Class II aldolase/adducin N-terminal" evidence="7">
    <location>
        <begin position="8"/>
        <end position="208"/>
    </location>
</feature>
<keyword evidence="4 6" id="KW-0486">Methionine biosynthesis</keyword>
<proteinExistence type="inferred from homology"/>
<dbReference type="NCBIfam" id="TIGR03328">
    <property type="entry name" value="salvage_mtnB"/>
    <property type="match status" value="1"/>
</dbReference>
<dbReference type="OrthoDB" id="9805559at2"/>
<dbReference type="GO" id="GO:0005737">
    <property type="term" value="C:cytoplasm"/>
    <property type="evidence" value="ECO:0007669"/>
    <property type="project" value="UniProtKB-UniRule"/>
</dbReference>
<evidence type="ECO:0000256" key="1">
    <source>
        <dbReference type="ARBA" id="ARBA00022605"/>
    </source>
</evidence>
<dbReference type="EMBL" id="NPDN01000007">
    <property type="protein sequence ID" value="PJZ24638.1"/>
    <property type="molecule type" value="Genomic_DNA"/>
</dbReference>
<dbReference type="InterPro" id="IPR017714">
    <property type="entry name" value="MethylthioRu-1-P_deHdtase_MtnB"/>
</dbReference>
<dbReference type="InterPro" id="IPR001303">
    <property type="entry name" value="Aldolase_II/adducin_N"/>
</dbReference>
<evidence type="ECO:0000256" key="3">
    <source>
        <dbReference type="ARBA" id="ARBA00022833"/>
    </source>
</evidence>
<keyword evidence="9" id="KW-1185">Reference proteome</keyword>
<dbReference type="PANTHER" id="PTHR10640:SF7">
    <property type="entry name" value="METHYLTHIORIBULOSE-1-PHOSPHATE DEHYDRATASE"/>
    <property type="match status" value="1"/>
</dbReference>
<reference evidence="8 9" key="1">
    <citation type="submission" date="2017-07" db="EMBL/GenBank/DDBJ databases">
        <title>Leptospira spp. isolated from tropical soils.</title>
        <authorList>
            <person name="Thibeaux R."/>
            <person name="Iraola G."/>
            <person name="Ferres I."/>
            <person name="Bierque E."/>
            <person name="Girault D."/>
            <person name="Soupe-Gilbert M.-E."/>
            <person name="Picardeau M."/>
            <person name="Goarant C."/>
        </authorList>
    </citation>
    <scope>NUCLEOTIDE SEQUENCE [LARGE SCALE GENOMIC DNA]</scope>
    <source>
        <strain evidence="8 9">MCA1-C-A1</strain>
    </source>
</reference>
<dbReference type="GO" id="GO:0019509">
    <property type="term" value="P:L-methionine salvage from methylthioadenosine"/>
    <property type="evidence" value="ECO:0007669"/>
    <property type="project" value="UniProtKB-UniRule"/>
</dbReference>
<evidence type="ECO:0000313" key="9">
    <source>
        <dbReference type="Proteomes" id="UP000232196"/>
    </source>
</evidence>
<dbReference type="GO" id="GO:0046570">
    <property type="term" value="F:methylthioribulose 1-phosphate dehydratase activity"/>
    <property type="evidence" value="ECO:0007669"/>
    <property type="project" value="UniProtKB-UniRule"/>
</dbReference>
<dbReference type="SUPFAM" id="SSF53639">
    <property type="entry name" value="AraD/HMP-PK domain-like"/>
    <property type="match status" value="1"/>
</dbReference>
<dbReference type="InterPro" id="IPR036409">
    <property type="entry name" value="Aldolase_II/adducin_N_sf"/>
</dbReference>
<dbReference type="EC" id="4.2.1.109" evidence="6"/>
<evidence type="ECO:0000256" key="4">
    <source>
        <dbReference type="ARBA" id="ARBA00023167"/>
    </source>
</evidence>
<evidence type="ECO:0000313" key="8">
    <source>
        <dbReference type="EMBL" id="PJZ24638.1"/>
    </source>
</evidence>
<keyword evidence="1 6" id="KW-0028">Amino-acid biosynthesis</keyword>
<dbReference type="RefSeq" id="WP_100707338.1">
    <property type="nucleotide sequence ID" value="NZ_NPDL01000006.1"/>
</dbReference>
<evidence type="ECO:0000259" key="7">
    <source>
        <dbReference type="SMART" id="SM01007"/>
    </source>
</evidence>
<dbReference type="PANTHER" id="PTHR10640">
    <property type="entry name" value="METHYLTHIORIBULOSE-1-PHOSPHATE DEHYDRATASE"/>
    <property type="match status" value="1"/>
</dbReference>
<dbReference type="SMART" id="SM01007">
    <property type="entry name" value="Aldolase_II"/>
    <property type="match status" value="1"/>
</dbReference>